<feature type="domain" description="SAM-dependent MTase RsmB/NOP-type" evidence="7">
    <location>
        <begin position="50"/>
        <end position="396"/>
    </location>
</feature>
<protein>
    <submittedName>
        <fullName evidence="8">Nsun2 protein</fullName>
    </submittedName>
</protein>
<dbReference type="CDD" id="cd02869">
    <property type="entry name" value="PseudoU_synth_RluA_like"/>
    <property type="match status" value="1"/>
</dbReference>
<keyword evidence="4 5" id="KW-0694">RNA-binding</keyword>
<keyword evidence="2 5" id="KW-0808">Transferase</keyword>
<feature type="active site" description="Nucleophile" evidence="5">
    <location>
        <position position="283"/>
    </location>
</feature>
<dbReference type="InterPro" id="IPR001678">
    <property type="entry name" value="MeTrfase_RsmB-F_NOP2_dom"/>
</dbReference>
<dbReference type="InterPro" id="IPR029063">
    <property type="entry name" value="SAM-dependent_MTases_sf"/>
</dbReference>
<evidence type="ECO:0000259" key="7">
    <source>
        <dbReference type="PROSITE" id="PS51686"/>
    </source>
</evidence>
<feature type="binding site" evidence="5">
    <location>
        <position position="230"/>
    </location>
    <ligand>
        <name>S-adenosyl-L-methionine</name>
        <dbReference type="ChEBI" id="CHEBI:59789"/>
    </ligand>
</feature>
<dbReference type="Gene3D" id="3.30.2350.10">
    <property type="entry name" value="Pseudouridine synthase"/>
    <property type="match status" value="1"/>
</dbReference>
<comment type="similarity">
    <text evidence="5">Belongs to the class I-like SAM-binding methyltransferase superfamily. RsmB/NOP family.</text>
</comment>
<dbReference type="GO" id="GO:0008173">
    <property type="term" value="F:RNA methyltransferase activity"/>
    <property type="evidence" value="ECO:0007669"/>
    <property type="project" value="InterPro"/>
</dbReference>
<feature type="binding site" evidence="5">
    <location>
        <begin position="144"/>
        <end position="150"/>
    </location>
    <ligand>
        <name>S-adenosyl-L-methionine</name>
        <dbReference type="ChEBI" id="CHEBI:59789"/>
    </ligand>
</feature>
<feature type="binding site" evidence="5">
    <location>
        <position position="179"/>
    </location>
    <ligand>
        <name>S-adenosyl-L-methionine</name>
        <dbReference type="ChEBI" id="CHEBI:59789"/>
    </ligand>
</feature>
<dbReference type="PRINTS" id="PR02008">
    <property type="entry name" value="RCMTFAMILY"/>
</dbReference>
<organism evidence="8 9">
    <name type="scientific">Symbiodinium natans</name>
    <dbReference type="NCBI Taxonomy" id="878477"/>
    <lineage>
        <taxon>Eukaryota</taxon>
        <taxon>Sar</taxon>
        <taxon>Alveolata</taxon>
        <taxon>Dinophyceae</taxon>
        <taxon>Suessiales</taxon>
        <taxon>Symbiodiniaceae</taxon>
        <taxon>Symbiodinium</taxon>
    </lineage>
</organism>
<keyword evidence="3 5" id="KW-0949">S-adenosyl-L-methionine</keyword>
<dbReference type="SUPFAM" id="SSF55120">
    <property type="entry name" value="Pseudouridine synthase"/>
    <property type="match status" value="1"/>
</dbReference>
<dbReference type="InterPro" id="IPR006145">
    <property type="entry name" value="PsdUridine_synth_RsuA/RluA"/>
</dbReference>
<dbReference type="GO" id="GO:0003723">
    <property type="term" value="F:RNA binding"/>
    <property type="evidence" value="ECO:0007669"/>
    <property type="project" value="UniProtKB-UniRule"/>
</dbReference>
<dbReference type="InterPro" id="IPR049560">
    <property type="entry name" value="MeTrfase_RsmB-F_NOP2_cat"/>
</dbReference>
<keyword evidence="1 5" id="KW-0489">Methyltransferase</keyword>
<dbReference type="Proteomes" id="UP000604046">
    <property type="component" value="Unassembled WGS sequence"/>
</dbReference>
<evidence type="ECO:0000313" key="9">
    <source>
        <dbReference type="Proteomes" id="UP000604046"/>
    </source>
</evidence>
<dbReference type="PANTHER" id="PTHR22808">
    <property type="entry name" value="NCL1 YEAST -RELATED NOL1/NOP2/FMU SUN DOMAIN-CONTAINING"/>
    <property type="match status" value="1"/>
</dbReference>
<evidence type="ECO:0000256" key="6">
    <source>
        <dbReference type="SAM" id="MobiDB-lite"/>
    </source>
</evidence>
<keyword evidence="9" id="KW-1185">Reference proteome</keyword>
<name>A0A812GVT1_9DINO</name>
<dbReference type="CDD" id="cd02440">
    <property type="entry name" value="AdoMet_MTases"/>
    <property type="match status" value="1"/>
</dbReference>
<dbReference type="PROSITE" id="PS51686">
    <property type="entry name" value="SAM_MT_RSMB_NOP"/>
    <property type="match status" value="1"/>
</dbReference>
<evidence type="ECO:0000256" key="1">
    <source>
        <dbReference type="ARBA" id="ARBA00022603"/>
    </source>
</evidence>
<proteinExistence type="inferred from homology"/>
<dbReference type="GO" id="GO:0001522">
    <property type="term" value="P:pseudouridine synthesis"/>
    <property type="evidence" value="ECO:0007669"/>
    <property type="project" value="InterPro"/>
</dbReference>
<dbReference type="Pfam" id="PF00849">
    <property type="entry name" value="PseudoU_synth_2"/>
    <property type="match status" value="1"/>
</dbReference>
<dbReference type="AlphaFoldDB" id="A0A812GVT1"/>
<feature type="compositionally biased region" description="Basic and acidic residues" evidence="6">
    <location>
        <begin position="16"/>
        <end position="32"/>
    </location>
</feature>
<gene>
    <name evidence="8" type="primary">nsun2</name>
    <name evidence="8" type="ORF">SNAT2548_LOCUS957</name>
</gene>
<dbReference type="GO" id="GO:0001510">
    <property type="term" value="P:RNA methylation"/>
    <property type="evidence" value="ECO:0007669"/>
    <property type="project" value="InterPro"/>
</dbReference>
<evidence type="ECO:0000256" key="4">
    <source>
        <dbReference type="ARBA" id="ARBA00022884"/>
    </source>
</evidence>
<dbReference type="SUPFAM" id="SSF53335">
    <property type="entry name" value="S-adenosyl-L-methionine-dependent methyltransferases"/>
    <property type="match status" value="1"/>
</dbReference>
<dbReference type="Gene3D" id="3.40.50.150">
    <property type="entry name" value="Vaccinia Virus protein VP39"/>
    <property type="match status" value="1"/>
</dbReference>
<feature type="region of interest" description="Disordered" evidence="6">
    <location>
        <begin position="1"/>
        <end position="32"/>
    </location>
</feature>
<accession>A0A812GVT1</accession>
<reference evidence="8" key="1">
    <citation type="submission" date="2021-02" db="EMBL/GenBank/DDBJ databases">
        <authorList>
            <person name="Dougan E. K."/>
            <person name="Rhodes N."/>
            <person name="Thang M."/>
            <person name="Chan C."/>
        </authorList>
    </citation>
    <scope>NUCLEOTIDE SEQUENCE</scope>
</reference>
<sequence>MSSASGRHGAQRSRLLRQEAPENPENTRNKDFEEYYREQKVVGEDSWDEFLDTLRQPMPVVVRINRTKPHWQELHDAFARDFRWLPLPWFPYAWECSAQDFDDALRTQCSRLNKAYSLRFQESASLLPPLLLEVQPGDLVLDMCAAPGSKTLECIELLREAESESPSALKDAAVVIANDADAERCFELLPLVTRKARHPGCAVALGSAGKYPAQFVRSGEQLLYDRILCDVPCSGDGTLRKRPQCWKTWSVESGMSLHSKQLQILCRGLHLLKPGGRLVYSTCSLNPLENEAVVSAALARYGDDVALVPDAVAAPVAAGLKVARGLKTWRVPAGQLEGVFYDRWEAVPIELRKPKGPICQTMFPAETAQQACETCIRLNPHEIDGSGFFVAVFTKRVHRSFPLEVPPKLKADPQIPWRARNQNNRYVLISPDNPDVQSIAEFYGLKHVPEPLLAEYNTRGKLTQLNLVNSALLRLLQCHLKCKGSPLLVSVGIPLFKLLDENFMTNINILSRWRPALEGAALLAARMTKRRVQLSQEPMRQLLMTRLLPMDSLLTLAGSGDLEGLKSCEDQLGPAVVGAQDASFWAPCIITGKGLELYASVEELGDPRPTLRPSEVPTVLCRRPQYVILDKPSGLRTEDALRFAQDLGSDAQLVSRLDKETSGCLLIPLSNACAEVFTQQFAEAKVGKCYVALVEGAAPSEGEIQASLGLLEAGGGSRYKAFVDPEGKAASSKFELLWHSTGRGCSLVLVYPRTGRTHQIRCHMAHIGHPLVGDVKYGGTLSAWCQRLPLHCLALRAKSPEGPVSAFAPLPPDFQKLLGALEENCVTDPDWQQLVRERCLVNVQNEGYKI</sequence>
<comment type="caution">
    <text evidence="5">Lacks conserved residue(s) required for the propagation of feature annotation.</text>
</comment>
<dbReference type="EMBL" id="CAJNDS010000047">
    <property type="protein sequence ID" value="CAE6933506.1"/>
    <property type="molecule type" value="Genomic_DNA"/>
</dbReference>
<dbReference type="InterPro" id="IPR020103">
    <property type="entry name" value="PsdUridine_synth_cat_dom_sf"/>
</dbReference>
<dbReference type="PANTHER" id="PTHR22808:SF10">
    <property type="entry name" value="PUTATIVE-RELATED"/>
    <property type="match status" value="1"/>
</dbReference>
<dbReference type="OrthoDB" id="6093671at2759"/>
<dbReference type="GO" id="GO:0009982">
    <property type="term" value="F:pseudouridine synthase activity"/>
    <property type="evidence" value="ECO:0007669"/>
    <property type="project" value="InterPro"/>
</dbReference>
<dbReference type="Pfam" id="PF01189">
    <property type="entry name" value="Methyltr_RsmB-F"/>
    <property type="match status" value="1"/>
</dbReference>
<evidence type="ECO:0000256" key="5">
    <source>
        <dbReference type="PROSITE-ProRule" id="PRU01023"/>
    </source>
</evidence>
<evidence type="ECO:0000256" key="3">
    <source>
        <dbReference type="ARBA" id="ARBA00022691"/>
    </source>
</evidence>
<comment type="caution">
    <text evidence="8">The sequence shown here is derived from an EMBL/GenBank/DDBJ whole genome shotgun (WGS) entry which is preliminary data.</text>
</comment>
<dbReference type="InterPro" id="IPR023267">
    <property type="entry name" value="RCMT"/>
</dbReference>
<evidence type="ECO:0000256" key="2">
    <source>
        <dbReference type="ARBA" id="ARBA00022679"/>
    </source>
</evidence>
<evidence type="ECO:0000313" key="8">
    <source>
        <dbReference type="EMBL" id="CAE6933506.1"/>
    </source>
</evidence>